<name>A0A151ZJP7_TIELA</name>
<dbReference type="PANTHER" id="PTHR11085">
    <property type="entry name" value="NAD-DEPENDENT PROTEIN DEACYLASE SIRTUIN-5, MITOCHONDRIAL-RELATED"/>
    <property type="match status" value="1"/>
</dbReference>
<dbReference type="InterPro" id="IPR026591">
    <property type="entry name" value="Sirtuin_cat_small_dom_sf"/>
</dbReference>
<dbReference type="AlphaFoldDB" id="A0A151ZJP7"/>
<dbReference type="InterPro" id="IPR003000">
    <property type="entry name" value="Sirtuin"/>
</dbReference>
<evidence type="ECO:0000313" key="9">
    <source>
        <dbReference type="EMBL" id="KYQ94147.1"/>
    </source>
</evidence>
<dbReference type="GO" id="GO:0005634">
    <property type="term" value="C:nucleus"/>
    <property type="evidence" value="ECO:0007669"/>
    <property type="project" value="TreeGrafter"/>
</dbReference>
<dbReference type="SUPFAM" id="SSF52467">
    <property type="entry name" value="DHS-like NAD/FAD-binding domain"/>
    <property type="match status" value="1"/>
</dbReference>
<evidence type="ECO:0000259" key="8">
    <source>
        <dbReference type="PROSITE" id="PS50305"/>
    </source>
</evidence>
<dbReference type="PROSITE" id="PS50305">
    <property type="entry name" value="SIRTUIN"/>
    <property type="match status" value="1"/>
</dbReference>
<dbReference type="Pfam" id="PF02146">
    <property type="entry name" value="SIR2"/>
    <property type="match status" value="1"/>
</dbReference>
<dbReference type="GO" id="GO:0070403">
    <property type="term" value="F:NAD+ binding"/>
    <property type="evidence" value="ECO:0007669"/>
    <property type="project" value="InterPro"/>
</dbReference>
<evidence type="ECO:0000256" key="7">
    <source>
        <dbReference type="PROSITE-ProRule" id="PRU00236"/>
    </source>
</evidence>
<dbReference type="InterPro" id="IPR050134">
    <property type="entry name" value="NAD-dep_sirtuin_deacylases"/>
</dbReference>
<accession>A0A151ZJP7</accession>
<dbReference type="InParanoid" id="A0A151ZJP7"/>
<evidence type="ECO:0000256" key="4">
    <source>
        <dbReference type="ARBA" id="ARBA00022723"/>
    </source>
</evidence>
<reference evidence="9 10" key="1">
    <citation type="submission" date="2015-12" db="EMBL/GenBank/DDBJ databases">
        <title>Dictyostelia acquired genes for synthesis and detection of signals that induce cell-type specialization by lateral gene transfer from prokaryotes.</title>
        <authorList>
            <person name="Gloeckner G."/>
            <person name="Schaap P."/>
        </authorList>
    </citation>
    <scope>NUCLEOTIDE SEQUENCE [LARGE SCALE GENOMIC DNA]</scope>
    <source>
        <strain evidence="9 10">TK</strain>
    </source>
</reference>
<evidence type="ECO:0000313" key="10">
    <source>
        <dbReference type="Proteomes" id="UP000076078"/>
    </source>
</evidence>
<keyword evidence="6" id="KW-0520">NAD</keyword>
<dbReference type="InterPro" id="IPR026590">
    <property type="entry name" value="Ssirtuin_cat_dom"/>
</dbReference>
<dbReference type="PANTHER" id="PTHR11085:SF6">
    <property type="entry name" value="NAD-DEPENDENT PROTEIN DEACETYLASE SIRTUIN-2"/>
    <property type="match status" value="1"/>
</dbReference>
<dbReference type="EMBL" id="LODT01000022">
    <property type="protein sequence ID" value="KYQ94147.1"/>
    <property type="molecule type" value="Genomic_DNA"/>
</dbReference>
<gene>
    <name evidence="9" type="ORF">DLAC_04433</name>
</gene>
<comment type="caution">
    <text evidence="9">The sequence shown here is derived from an EMBL/GenBank/DDBJ whole genome shotgun (WGS) entry which is preliminary data.</text>
</comment>
<dbReference type="InterPro" id="IPR029035">
    <property type="entry name" value="DHS-like_NAD/FAD-binding_dom"/>
</dbReference>
<feature type="binding site" evidence="7">
    <location>
        <position position="289"/>
    </location>
    <ligand>
        <name>Zn(2+)</name>
        <dbReference type="ChEBI" id="CHEBI:29105"/>
    </ligand>
</feature>
<feature type="domain" description="Deacetylase sirtuin-type" evidence="8">
    <location>
        <begin position="125"/>
        <end position="401"/>
    </location>
</feature>
<dbReference type="SUPFAM" id="SSF57850">
    <property type="entry name" value="RING/U-box"/>
    <property type="match status" value="1"/>
</dbReference>
<protein>
    <submittedName>
        <fullName evidence="9">NAD(+)-dependent deacetylase</fullName>
    </submittedName>
</protein>
<feature type="binding site" evidence="7">
    <location>
        <position position="268"/>
    </location>
    <ligand>
        <name>Zn(2+)</name>
        <dbReference type="ChEBI" id="CHEBI:29105"/>
    </ligand>
</feature>
<comment type="cofactor">
    <cofactor evidence="1">
        <name>Zn(2+)</name>
        <dbReference type="ChEBI" id="CHEBI:29105"/>
    </cofactor>
</comment>
<keyword evidence="10" id="KW-1185">Reference proteome</keyword>
<dbReference type="Gene3D" id="3.40.50.1220">
    <property type="entry name" value="TPP-binding domain"/>
    <property type="match status" value="1"/>
</dbReference>
<dbReference type="OrthoDB" id="420264at2759"/>
<feature type="binding site" evidence="7">
    <location>
        <position position="292"/>
    </location>
    <ligand>
        <name>Zn(2+)</name>
        <dbReference type="ChEBI" id="CHEBI:29105"/>
    </ligand>
</feature>
<proteinExistence type="inferred from homology"/>
<organism evidence="9 10">
    <name type="scientific">Tieghemostelium lacteum</name>
    <name type="common">Slime mold</name>
    <name type="synonym">Dictyostelium lacteum</name>
    <dbReference type="NCBI Taxonomy" id="361077"/>
    <lineage>
        <taxon>Eukaryota</taxon>
        <taxon>Amoebozoa</taxon>
        <taxon>Evosea</taxon>
        <taxon>Eumycetozoa</taxon>
        <taxon>Dictyostelia</taxon>
        <taxon>Dictyosteliales</taxon>
        <taxon>Raperosteliaceae</taxon>
        <taxon>Tieghemostelium</taxon>
    </lineage>
</organism>
<dbReference type="Gene3D" id="3.30.1600.10">
    <property type="entry name" value="SIR2/SIRT2 'Small Domain"/>
    <property type="match status" value="1"/>
</dbReference>
<evidence type="ECO:0000256" key="5">
    <source>
        <dbReference type="ARBA" id="ARBA00022833"/>
    </source>
</evidence>
<dbReference type="Proteomes" id="UP000076078">
    <property type="component" value="Unassembled WGS sequence"/>
</dbReference>
<keyword evidence="5 7" id="KW-0862">Zinc</keyword>
<dbReference type="GO" id="GO:0046872">
    <property type="term" value="F:metal ion binding"/>
    <property type="evidence" value="ECO:0007669"/>
    <property type="project" value="UniProtKB-KW"/>
</dbReference>
<evidence type="ECO:0000256" key="6">
    <source>
        <dbReference type="ARBA" id="ARBA00023027"/>
    </source>
</evidence>
<dbReference type="OMA" id="HIENCNI"/>
<evidence type="ECO:0000256" key="3">
    <source>
        <dbReference type="ARBA" id="ARBA00022679"/>
    </source>
</evidence>
<sequence>MCLDKLSTINYTLIDLTLYDNPNVSLTKCKDCEILQTLNDSIICLCCGYMACKNHIKNHFMEDGVTCSFTGDLVTSESTTRFNCLKCTKPLPISNPILQDISDLFDAFVMLYKGCNQIKTDEFVPKLKGNTLEGISEYILSGKCKNIILLTGAGISVASGIPDFRSPKTGLYNNIAHFNLPYHEAIFDIDYLKVHPEPFFSLSKLLYPNNAFIPTPVHQFIKLLSDHGLLLRNYTQNIDTLERIAQVPLEKLVEAHGSLCTDGWCLKCTKKYTPSFIQSAVEKGEVPRCEVCQGIVKPDIVFWGDPLPSTFNHHMIQDFPKCDLLIVIGTSLKVNPIASVINILPPNTPRLLINLHSVGTVAEDSFTGLNGFQFTSDSNDVYWLGDCQLGVKELCKLLSWKL</sequence>
<keyword evidence="3" id="KW-0808">Transferase</keyword>
<comment type="similarity">
    <text evidence="2">Belongs to the sirtuin family.</text>
</comment>
<dbReference type="STRING" id="361077.A0A151ZJP7"/>
<keyword evidence="4 7" id="KW-0479">Metal-binding</keyword>
<evidence type="ECO:0000256" key="1">
    <source>
        <dbReference type="ARBA" id="ARBA00001947"/>
    </source>
</evidence>
<evidence type="ECO:0000256" key="2">
    <source>
        <dbReference type="ARBA" id="ARBA00006988"/>
    </source>
</evidence>
<feature type="binding site" evidence="7">
    <location>
        <position position="265"/>
    </location>
    <ligand>
        <name>Zn(2+)</name>
        <dbReference type="ChEBI" id="CHEBI:29105"/>
    </ligand>
</feature>
<feature type="active site" description="Proton acceptor" evidence="7">
    <location>
        <position position="256"/>
    </location>
</feature>
<dbReference type="GO" id="GO:0017136">
    <property type="term" value="F:histone deacetylase activity, NAD-dependent"/>
    <property type="evidence" value="ECO:0007669"/>
    <property type="project" value="TreeGrafter"/>
</dbReference>